<name>A0A0A9GC12_ARUDO</name>
<evidence type="ECO:0000313" key="1">
    <source>
        <dbReference type="EMBL" id="JAE22590.1"/>
    </source>
</evidence>
<dbReference type="EMBL" id="GBRH01175306">
    <property type="protein sequence ID" value="JAE22590.1"/>
    <property type="molecule type" value="Transcribed_RNA"/>
</dbReference>
<accession>A0A0A9GC12</accession>
<protein>
    <submittedName>
        <fullName evidence="1">Uncharacterized protein</fullName>
    </submittedName>
</protein>
<reference evidence="1" key="1">
    <citation type="submission" date="2014-09" db="EMBL/GenBank/DDBJ databases">
        <authorList>
            <person name="Magalhaes I.L.F."/>
            <person name="Oliveira U."/>
            <person name="Santos F.R."/>
            <person name="Vidigal T.H.D.A."/>
            <person name="Brescovit A.D."/>
            <person name="Santos A.J."/>
        </authorList>
    </citation>
    <scope>NUCLEOTIDE SEQUENCE</scope>
    <source>
        <tissue evidence="1">Shoot tissue taken approximately 20 cm above the soil surface</tissue>
    </source>
</reference>
<proteinExistence type="predicted"/>
<sequence>MPFPAREVSRNRCQYRRPVVSRNRYWMP</sequence>
<organism evidence="1">
    <name type="scientific">Arundo donax</name>
    <name type="common">Giant reed</name>
    <name type="synonym">Donax arundinaceus</name>
    <dbReference type="NCBI Taxonomy" id="35708"/>
    <lineage>
        <taxon>Eukaryota</taxon>
        <taxon>Viridiplantae</taxon>
        <taxon>Streptophyta</taxon>
        <taxon>Embryophyta</taxon>
        <taxon>Tracheophyta</taxon>
        <taxon>Spermatophyta</taxon>
        <taxon>Magnoliopsida</taxon>
        <taxon>Liliopsida</taxon>
        <taxon>Poales</taxon>
        <taxon>Poaceae</taxon>
        <taxon>PACMAD clade</taxon>
        <taxon>Arundinoideae</taxon>
        <taxon>Arundineae</taxon>
        <taxon>Arundo</taxon>
    </lineage>
</organism>
<dbReference type="AlphaFoldDB" id="A0A0A9GC12"/>
<reference evidence="1" key="2">
    <citation type="journal article" date="2015" name="Data Brief">
        <title>Shoot transcriptome of the giant reed, Arundo donax.</title>
        <authorList>
            <person name="Barrero R.A."/>
            <person name="Guerrero F.D."/>
            <person name="Moolhuijzen P."/>
            <person name="Goolsby J.A."/>
            <person name="Tidwell J."/>
            <person name="Bellgard S.E."/>
            <person name="Bellgard M.I."/>
        </authorList>
    </citation>
    <scope>NUCLEOTIDE SEQUENCE</scope>
    <source>
        <tissue evidence="1">Shoot tissue taken approximately 20 cm above the soil surface</tissue>
    </source>
</reference>